<dbReference type="PANTHER" id="PTHR34822">
    <property type="entry name" value="GRPB DOMAIN PROTEIN (AFU_ORTHOLOGUE AFUA_1G01530)"/>
    <property type="match status" value="1"/>
</dbReference>
<organism evidence="1">
    <name type="scientific">freshwater metagenome</name>
    <dbReference type="NCBI Taxonomy" id="449393"/>
    <lineage>
        <taxon>unclassified sequences</taxon>
        <taxon>metagenomes</taxon>
        <taxon>ecological metagenomes</taxon>
    </lineage>
</organism>
<evidence type="ECO:0000313" key="1">
    <source>
        <dbReference type="EMBL" id="CAB4885414.1"/>
    </source>
</evidence>
<dbReference type="InterPro" id="IPR043519">
    <property type="entry name" value="NT_sf"/>
</dbReference>
<dbReference type="InterPro" id="IPR007344">
    <property type="entry name" value="GrpB/CoaE"/>
</dbReference>
<name>A0A6J7EVR3_9ZZZZ</name>
<dbReference type="AlphaFoldDB" id="A0A6J7EVR3"/>
<sequence length="116" mass="13410">MLVVLAVPDSTDEAVYVPALEGDGFVFLLRESERFEHRLLGREPRRVHLHVFTVGCAEIAQMVGFRDRLRSHDDDRRWYEQTKRSLAAREWGAVQEYADAKTEVVTEIKRRAGLIV</sequence>
<dbReference type="Pfam" id="PF04229">
    <property type="entry name" value="GrpB"/>
    <property type="match status" value="1"/>
</dbReference>
<accession>A0A6J7EVR3</accession>
<proteinExistence type="predicted"/>
<reference evidence="1" key="1">
    <citation type="submission" date="2020-05" db="EMBL/GenBank/DDBJ databases">
        <authorList>
            <person name="Chiriac C."/>
            <person name="Salcher M."/>
            <person name="Ghai R."/>
            <person name="Kavagutti S V."/>
        </authorList>
    </citation>
    <scope>NUCLEOTIDE SEQUENCE</scope>
</reference>
<dbReference type="EMBL" id="CAFBLP010000059">
    <property type="protein sequence ID" value="CAB4885414.1"/>
    <property type="molecule type" value="Genomic_DNA"/>
</dbReference>
<gene>
    <name evidence="1" type="ORF">UFOPK3376_02111</name>
</gene>
<dbReference type="SUPFAM" id="SSF81301">
    <property type="entry name" value="Nucleotidyltransferase"/>
    <property type="match status" value="1"/>
</dbReference>
<protein>
    <submittedName>
        <fullName evidence="1">Unannotated protein</fullName>
    </submittedName>
</protein>
<dbReference type="PANTHER" id="PTHR34822:SF1">
    <property type="entry name" value="GRPB FAMILY PROTEIN"/>
    <property type="match status" value="1"/>
</dbReference>
<dbReference type="Gene3D" id="3.30.460.10">
    <property type="entry name" value="Beta Polymerase, domain 2"/>
    <property type="match status" value="1"/>
</dbReference>